<dbReference type="PANTHER" id="PTHR11252:SF0">
    <property type="entry name" value="POLYRIBONUCLEOTIDE NUCLEOTIDYLTRANSFERASE 1, MITOCHONDRIAL"/>
    <property type="match status" value="1"/>
</dbReference>
<dbReference type="PaxDb" id="2903-EOD08148"/>
<evidence type="ECO:0000256" key="5">
    <source>
        <dbReference type="ARBA" id="ARBA00022884"/>
    </source>
</evidence>
<dbReference type="Pfam" id="PF00013">
    <property type="entry name" value="KH_1"/>
    <property type="match status" value="1"/>
</dbReference>
<proteinExistence type="inferred from homology"/>
<dbReference type="GO" id="GO:0006402">
    <property type="term" value="P:mRNA catabolic process"/>
    <property type="evidence" value="ECO:0007669"/>
    <property type="project" value="InterPro"/>
</dbReference>
<dbReference type="PANTHER" id="PTHR11252">
    <property type="entry name" value="POLYRIBONUCLEOTIDE NUCLEOTIDYLTRANSFERASE"/>
    <property type="match status" value="1"/>
</dbReference>
<dbReference type="InterPro" id="IPR027408">
    <property type="entry name" value="PNPase/RNase_PH_dom_sf"/>
</dbReference>
<reference evidence="10" key="2">
    <citation type="submission" date="2024-10" db="UniProtKB">
        <authorList>
            <consortium name="EnsemblProtists"/>
        </authorList>
    </citation>
    <scope>IDENTIFICATION</scope>
</reference>
<keyword evidence="8" id="KW-0732">Signal</keyword>
<dbReference type="InterPro" id="IPR015847">
    <property type="entry name" value="ExoRNase_PH_dom2"/>
</dbReference>
<dbReference type="GO" id="GO:0004654">
    <property type="term" value="F:polyribonucleotide nucleotidyltransferase activity"/>
    <property type="evidence" value="ECO:0007669"/>
    <property type="project" value="UniProtKB-EC"/>
</dbReference>
<protein>
    <recommendedName>
        <fullName evidence="2">polyribonucleotide nucleotidyltransferase</fullName>
        <ecNumber evidence="2">2.7.7.8</ecNumber>
    </recommendedName>
</protein>
<organism evidence="10 11">
    <name type="scientific">Emiliania huxleyi (strain CCMP1516)</name>
    <dbReference type="NCBI Taxonomy" id="280463"/>
    <lineage>
        <taxon>Eukaryota</taxon>
        <taxon>Haptista</taxon>
        <taxon>Haptophyta</taxon>
        <taxon>Prymnesiophyceae</taxon>
        <taxon>Isochrysidales</taxon>
        <taxon>Noelaerhabdaceae</taxon>
        <taxon>Emiliania</taxon>
    </lineage>
</organism>
<evidence type="ECO:0000256" key="7">
    <source>
        <dbReference type="SAM" id="MobiDB-lite"/>
    </source>
</evidence>
<evidence type="ECO:0000256" key="4">
    <source>
        <dbReference type="ARBA" id="ARBA00022695"/>
    </source>
</evidence>
<dbReference type="Pfam" id="PF03725">
    <property type="entry name" value="RNase_PH_C"/>
    <property type="match status" value="1"/>
</dbReference>
<dbReference type="HOGENOM" id="CLU_004217_2_2_1"/>
<feature type="region of interest" description="Disordered" evidence="7">
    <location>
        <begin position="413"/>
        <end position="442"/>
    </location>
</feature>
<reference evidence="11" key="1">
    <citation type="journal article" date="2013" name="Nature">
        <title>Pan genome of the phytoplankton Emiliania underpins its global distribution.</title>
        <authorList>
            <person name="Read B.A."/>
            <person name="Kegel J."/>
            <person name="Klute M.J."/>
            <person name="Kuo A."/>
            <person name="Lefebvre S.C."/>
            <person name="Maumus F."/>
            <person name="Mayer C."/>
            <person name="Miller J."/>
            <person name="Monier A."/>
            <person name="Salamov A."/>
            <person name="Young J."/>
            <person name="Aguilar M."/>
            <person name="Claverie J.M."/>
            <person name="Frickenhaus S."/>
            <person name="Gonzalez K."/>
            <person name="Herman E.K."/>
            <person name="Lin Y.C."/>
            <person name="Napier J."/>
            <person name="Ogata H."/>
            <person name="Sarno A.F."/>
            <person name="Shmutz J."/>
            <person name="Schroeder D."/>
            <person name="de Vargas C."/>
            <person name="Verret F."/>
            <person name="von Dassow P."/>
            <person name="Valentin K."/>
            <person name="Van de Peer Y."/>
            <person name="Wheeler G."/>
            <person name="Dacks J.B."/>
            <person name="Delwiche C.F."/>
            <person name="Dyhrman S.T."/>
            <person name="Glockner G."/>
            <person name="John U."/>
            <person name="Richards T."/>
            <person name="Worden A.Z."/>
            <person name="Zhang X."/>
            <person name="Grigoriev I.V."/>
            <person name="Allen A.E."/>
            <person name="Bidle K."/>
            <person name="Borodovsky M."/>
            <person name="Bowler C."/>
            <person name="Brownlee C."/>
            <person name="Cock J.M."/>
            <person name="Elias M."/>
            <person name="Gladyshev V.N."/>
            <person name="Groth M."/>
            <person name="Guda C."/>
            <person name="Hadaegh A."/>
            <person name="Iglesias-Rodriguez M.D."/>
            <person name="Jenkins J."/>
            <person name="Jones B.M."/>
            <person name="Lawson T."/>
            <person name="Leese F."/>
            <person name="Lindquist E."/>
            <person name="Lobanov A."/>
            <person name="Lomsadze A."/>
            <person name="Malik S.B."/>
            <person name="Marsh M.E."/>
            <person name="Mackinder L."/>
            <person name="Mock T."/>
            <person name="Mueller-Roeber B."/>
            <person name="Pagarete A."/>
            <person name="Parker M."/>
            <person name="Probert I."/>
            <person name="Quesneville H."/>
            <person name="Raines C."/>
            <person name="Rensing S.A."/>
            <person name="Riano-Pachon D.M."/>
            <person name="Richier S."/>
            <person name="Rokitta S."/>
            <person name="Shiraiwa Y."/>
            <person name="Soanes D.M."/>
            <person name="van der Giezen M."/>
            <person name="Wahlund T.M."/>
            <person name="Williams B."/>
            <person name="Wilson W."/>
            <person name="Wolfe G."/>
            <person name="Wurch L.L."/>
        </authorList>
    </citation>
    <scope>NUCLEOTIDE SEQUENCE</scope>
</reference>
<dbReference type="PROSITE" id="PS50126">
    <property type="entry name" value="S1"/>
    <property type="match status" value="1"/>
</dbReference>
<dbReference type="PROSITE" id="PS50084">
    <property type="entry name" value="KH_TYPE_1"/>
    <property type="match status" value="1"/>
</dbReference>
<feature type="region of interest" description="Disordered" evidence="7">
    <location>
        <begin position="691"/>
        <end position="712"/>
    </location>
</feature>
<keyword evidence="5 6" id="KW-0694">RNA-binding</keyword>
<evidence type="ECO:0000256" key="3">
    <source>
        <dbReference type="ARBA" id="ARBA00022679"/>
    </source>
</evidence>
<feature type="chain" id="PRO_5044226585" description="polyribonucleotide nucleotidyltransferase" evidence="8">
    <location>
        <begin position="18"/>
        <end position="798"/>
    </location>
</feature>
<keyword evidence="4" id="KW-0548">Nucleotidyltransferase</keyword>
<feature type="compositionally biased region" description="Pro residues" evidence="7">
    <location>
        <begin position="702"/>
        <end position="712"/>
    </location>
</feature>
<dbReference type="InterPro" id="IPR020568">
    <property type="entry name" value="Ribosomal_Su5_D2-typ_SF"/>
</dbReference>
<feature type="compositionally biased region" description="Acidic residues" evidence="7">
    <location>
        <begin position="421"/>
        <end position="433"/>
    </location>
</feature>
<dbReference type="Pfam" id="PF01138">
    <property type="entry name" value="RNase_PH"/>
    <property type="match status" value="2"/>
</dbReference>
<comment type="similarity">
    <text evidence="1">Belongs to the polyribonucleotide nucleotidyltransferase family.</text>
</comment>
<dbReference type="SUPFAM" id="SSF54791">
    <property type="entry name" value="Eukaryotic type KH-domain (KH-domain type I)"/>
    <property type="match status" value="1"/>
</dbReference>
<dbReference type="eggNOG" id="KOG1067">
    <property type="taxonomic scope" value="Eukaryota"/>
</dbReference>
<dbReference type="GeneID" id="17254348"/>
<dbReference type="GO" id="GO:0003723">
    <property type="term" value="F:RNA binding"/>
    <property type="evidence" value="ECO:0007669"/>
    <property type="project" value="UniProtKB-UniRule"/>
</dbReference>
<name>A0A0D3IA63_EMIH1</name>
<dbReference type="GO" id="GO:0005829">
    <property type="term" value="C:cytosol"/>
    <property type="evidence" value="ECO:0007669"/>
    <property type="project" value="TreeGrafter"/>
</dbReference>
<dbReference type="SUPFAM" id="SSF50249">
    <property type="entry name" value="Nucleic acid-binding proteins"/>
    <property type="match status" value="1"/>
</dbReference>
<evidence type="ECO:0000256" key="8">
    <source>
        <dbReference type="SAM" id="SignalP"/>
    </source>
</evidence>
<dbReference type="InterPro" id="IPR004088">
    <property type="entry name" value="KH_dom_type_1"/>
</dbReference>
<dbReference type="OMA" id="RFMFHYN"/>
<dbReference type="InterPro" id="IPR012162">
    <property type="entry name" value="PNPase"/>
</dbReference>
<dbReference type="EC" id="2.7.7.8" evidence="2"/>
<dbReference type="Gene3D" id="2.40.50.140">
    <property type="entry name" value="Nucleic acid-binding proteins"/>
    <property type="match status" value="1"/>
</dbReference>
<dbReference type="Pfam" id="PF00575">
    <property type="entry name" value="S1"/>
    <property type="match status" value="1"/>
</dbReference>
<evidence type="ECO:0000313" key="10">
    <source>
        <dbReference type="EnsemblProtists" id="EOD08148"/>
    </source>
</evidence>
<dbReference type="STRING" id="2903.R1BEI3"/>
<evidence type="ECO:0000259" key="9">
    <source>
        <dbReference type="PROSITE" id="PS50126"/>
    </source>
</evidence>
<dbReference type="Proteomes" id="UP000013827">
    <property type="component" value="Unassembled WGS sequence"/>
</dbReference>
<dbReference type="RefSeq" id="XP_005760577.1">
    <property type="nucleotide sequence ID" value="XM_005760520.1"/>
</dbReference>
<dbReference type="SUPFAM" id="SSF54211">
    <property type="entry name" value="Ribosomal protein S5 domain 2-like"/>
    <property type="match status" value="2"/>
</dbReference>
<dbReference type="Gene3D" id="3.30.1370.10">
    <property type="entry name" value="K Homology domain, type 1"/>
    <property type="match status" value="1"/>
</dbReference>
<dbReference type="InterPro" id="IPR012340">
    <property type="entry name" value="NA-bd_OB-fold"/>
</dbReference>
<sequence>MSALLLLPLGFSPALRPLPAAPACGLRSAAVPLARRGVAVAMDASDIDSLLEDVEVEADAEEVAAPAAAPPAEPSDPLGGLAEGSWEMTAEGGVERLRVAVAGKLLTFESGKLARLASGAVTAVTGDTHVFCAATIDRRTPPRPIDFTPLRVDYCERKSAAGRTNGGYIKRDGRPSDHETLVARIIDRPIRPLISAGWCLETQLAAYVLAYDGVHPPDVLAVCAASAALALSEAPFPRPVAGVRVAQVDGALVVNPSPEQLRGATLDLVVAGTKEAVMMVEGSGDFVPEETLVEALEVGLGAIATIASAIQDWAESIGQPTHAPGFLPPAAGVAPYLDAFEAHPPARGRTRSRAPLLRAAPPPGLQVDGEALPNAYRKAMVGGTKEQRERACVDLQARVVEEVVGAQRREAAAAEAAAARDDEEAEEEGEEGEGPSTAGKGEDEVLLASASFEEAEIRGALKKMACEAMREIVAATGERTDGRSTTQVRPISVEMAPLPPVVHGSVLFTRGETQALGTTTLGDSSMAQRYEDLEGEREQRREKRKRFYLQREVGHGNLAERALRAALPGEDEFPYVIRTESLITESCGSSSMASVCAGALSMRAAGVPLKSLVAGGRLHILSEMRKACGDSEVRLPPGVGRIRSFAVPSKVVGKIIGPGGATINGLISDTGVDNISIDKSDPAVVRELVGESGAATERAPRPSGPPPPPPPPIRVDDIYEACEIKNMVPFGVFVALRPGVDGFCHISELSEQYIKSIDQVGLKRGDAVDVRVTEVNKDGKYRVAVLTDFEIAPPPAGR</sequence>
<accession>A0A0D3IA63</accession>
<evidence type="ECO:0000256" key="6">
    <source>
        <dbReference type="PROSITE-ProRule" id="PRU00117"/>
    </source>
</evidence>
<keyword evidence="3" id="KW-0808">Transferase</keyword>
<dbReference type="SMART" id="SM00316">
    <property type="entry name" value="S1"/>
    <property type="match status" value="1"/>
</dbReference>
<evidence type="ECO:0000256" key="2">
    <source>
        <dbReference type="ARBA" id="ARBA00012416"/>
    </source>
</evidence>
<dbReference type="FunFam" id="3.30.230.70:FF:000001">
    <property type="entry name" value="Polyribonucleotide nucleotidyltransferase"/>
    <property type="match status" value="1"/>
</dbReference>
<dbReference type="GO" id="GO:0000175">
    <property type="term" value="F:3'-5'-RNA exonuclease activity"/>
    <property type="evidence" value="ECO:0007669"/>
    <property type="project" value="TreeGrafter"/>
</dbReference>
<dbReference type="SUPFAM" id="SSF55666">
    <property type="entry name" value="Ribonuclease PH domain 2-like"/>
    <property type="match status" value="1"/>
</dbReference>
<dbReference type="KEGG" id="ehx:EMIHUDRAFT_465631"/>
<dbReference type="AlphaFoldDB" id="A0A0D3IA63"/>
<dbReference type="Gene3D" id="3.30.230.70">
    <property type="entry name" value="GHMP Kinase, N-terminal domain"/>
    <property type="match status" value="2"/>
</dbReference>
<dbReference type="InterPro" id="IPR001247">
    <property type="entry name" value="ExoRNase_PH_dom1"/>
</dbReference>
<evidence type="ECO:0000313" key="11">
    <source>
        <dbReference type="Proteomes" id="UP000013827"/>
    </source>
</evidence>
<evidence type="ECO:0000256" key="1">
    <source>
        <dbReference type="ARBA" id="ARBA00007404"/>
    </source>
</evidence>
<keyword evidence="11" id="KW-1185">Reference proteome</keyword>
<dbReference type="InterPro" id="IPR036612">
    <property type="entry name" value="KH_dom_type_1_sf"/>
</dbReference>
<dbReference type="EnsemblProtists" id="EOD08148">
    <property type="protein sequence ID" value="EOD08148"/>
    <property type="gene ID" value="EMIHUDRAFT_465631"/>
</dbReference>
<dbReference type="InterPro" id="IPR036345">
    <property type="entry name" value="ExoRNase_PH_dom2_sf"/>
</dbReference>
<feature type="signal peptide" evidence="8">
    <location>
        <begin position="1"/>
        <end position="17"/>
    </location>
</feature>
<feature type="domain" description="S1 motif" evidence="9">
    <location>
        <begin position="716"/>
        <end position="788"/>
    </location>
</feature>
<dbReference type="InterPro" id="IPR003029">
    <property type="entry name" value="S1_domain"/>
</dbReference>